<feature type="compositionally biased region" description="Pro residues" evidence="1">
    <location>
        <begin position="228"/>
        <end position="240"/>
    </location>
</feature>
<dbReference type="Proteomes" id="UP000054279">
    <property type="component" value="Unassembled WGS sequence"/>
</dbReference>
<sequence length="355" mass="39586">MFSQLLRHAPSLKIRLKTSPLSGLLWPAINDDCEFKQGLVDKEDNLDKVTCLSEHQRSLLRYLRRKMRFVCLIILGLEPSLAQLRHEWAEYMAGVRHGLAFLRASSTFAEKHMAILNAQYKIFIPMIGTVEFGLKMKTNGHDNESSQGLGCALLTYYALAFYLNITPGEAYQAVREKRLYRPQSKQDFLWQLSYEASNSIIYLEKFIRSHRISSSAVNFPDLVYLPRAPPPPPPPPPSYPPVKTSGVELQTPSGNPKQFDVKEQTGSLDAIKDGGIHFDPTQERDSVAPSPDSTPSGGSLAHSPAPGINSDVSNIQSAIPELPEESNQGKKGNRGTYSPDECPPSYQLRSRKFKG</sequence>
<dbReference type="AlphaFoldDB" id="A0A0C9V3F4"/>
<protein>
    <submittedName>
        <fullName evidence="2">Uncharacterized protein</fullName>
    </submittedName>
</protein>
<reference evidence="2 3" key="1">
    <citation type="submission" date="2014-06" db="EMBL/GenBank/DDBJ databases">
        <title>Evolutionary Origins and Diversification of the Mycorrhizal Mutualists.</title>
        <authorList>
            <consortium name="DOE Joint Genome Institute"/>
            <consortium name="Mycorrhizal Genomics Consortium"/>
            <person name="Kohler A."/>
            <person name="Kuo A."/>
            <person name="Nagy L.G."/>
            <person name="Floudas D."/>
            <person name="Copeland A."/>
            <person name="Barry K.W."/>
            <person name="Cichocki N."/>
            <person name="Veneault-Fourrey C."/>
            <person name="LaButti K."/>
            <person name="Lindquist E.A."/>
            <person name="Lipzen A."/>
            <person name="Lundell T."/>
            <person name="Morin E."/>
            <person name="Murat C."/>
            <person name="Riley R."/>
            <person name="Ohm R."/>
            <person name="Sun H."/>
            <person name="Tunlid A."/>
            <person name="Henrissat B."/>
            <person name="Grigoriev I.V."/>
            <person name="Hibbett D.S."/>
            <person name="Martin F."/>
        </authorList>
    </citation>
    <scope>NUCLEOTIDE SEQUENCE [LARGE SCALE GENOMIC DNA]</scope>
    <source>
        <strain evidence="2 3">SS14</strain>
    </source>
</reference>
<name>A0A0C9V3F4_SPHS4</name>
<organism evidence="2 3">
    <name type="scientific">Sphaerobolus stellatus (strain SS14)</name>
    <dbReference type="NCBI Taxonomy" id="990650"/>
    <lineage>
        <taxon>Eukaryota</taxon>
        <taxon>Fungi</taxon>
        <taxon>Dikarya</taxon>
        <taxon>Basidiomycota</taxon>
        <taxon>Agaricomycotina</taxon>
        <taxon>Agaricomycetes</taxon>
        <taxon>Phallomycetidae</taxon>
        <taxon>Geastrales</taxon>
        <taxon>Sphaerobolaceae</taxon>
        <taxon>Sphaerobolus</taxon>
    </lineage>
</organism>
<proteinExistence type="predicted"/>
<dbReference type="HOGENOM" id="CLU_781125_0_0_1"/>
<evidence type="ECO:0000313" key="2">
    <source>
        <dbReference type="EMBL" id="KIJ36272.1"/>
    </source>
</evidence>
<accession>A0A0C9V3F4</accession>
<gene>
    <name evidence="2" type="ORF">M422DRAFT_261416</name>
</gene>
<evidence type="ECO:0000256" key="1">
    <source>
        <dbReference type="SAM" id="MobiDB-lite"/>
    </source>
</evidence>
<feature type="region of interest" description="Disordered" evidence="1">
    <location>
        <begin position="228"/>
        <end position="355"/>
    </location>
</feature>
<evidence type="ECO:0000313" key="3">
    <source>
        <dbReference type="Proteomes" id="UP000054279"/>
    </source>
</evidence>
<feature type="compositionally biased region" description="Basic and acidic residues" evidence="1">
    <location>
        <begin position="270"/>
        <end position="286"/>
    </location>
</feature>
<dbReference type="EMBL" id="KN837180">
    <property type="protein sequence ID" value="KIJ36272.1"/>
    <property type="molecule type" value="Genomic_DNA"/>
</dbReference>
<feature type="compositionally biased region" description="Polar residues" evidence="1">
    <location>
        <begin position="247"/>
        <end position="256"/>
    </location>
</feature>
<keyword evidence="3" id="KW-1185">Reference proteome</keyword>